<evidence type="ECO:0000313" key="2">
    <source>
        <dbReference type="EMBL" id="KAJ8437364.1"/>
    </source>
</evidence>
<proteinExistence type="predicted"/>
<reference evidence="2" key="1">
    <citation type="submission" date="2022-04" db="EMBL/GenBank/DDBJ databases">
        <title>Carnegiea gigantea Genome sequencing and assembly v2.</title>
        <authorList>
            <person name="Copetti D."/>
            <person name="Sanderson M.J."/>
            <person name="Burquez A."/>
            <person name="Wojciechowski M.F."/>
        </authorList>
    </citation>
    <scope>NUCLEOTIDE SEQUENCE</scope>
    <source>
        <strain evidence="2">SGP5-SGP5p</strain>
        <tissue evidence="2">Aerial part</tissue>
    </source>
</reference>
<evidence type="ECO:0000313" key="3">
    <source>
        <dbReference type="Proteomes" id="UP001153076"/>
    </source>
</evidence>
<dbReference type="AlphaFoldDB" id="A0A9Q1K6H9"/>
<feature type="region of interest" description="Disordered" evidence="1">
    <location>
        <begin position="301"/>
        <end position="325"/>
    </location>
</feature>
<dbReference type="PANTHER" id="PTHR33144:SF16">
    <property type="entry name" value="OS02G0129000 PROTEIN"/>
    <property type="match status" value="1"/>
</dbReference>
<dbReference type="Proteomes" id="UP001153076">
    <property type="component" value="Unassembled WGS sequence"/>
</dbReference>
<gene>
    <name evidence="2" type="ORF">Cgig2_023469</name>
</gene>
<comment type="caution">
    <text evidence="2">The sequence shown here is derived from an EMBL/GenBank/DDBJ whole genome shotgun (WGS) entry which is preliminary data.</text>
</comment>
<protein>
    <submittedName>
        <fullName evidence="2">Uncharacterized protein</fullName>
    </submittedName>
</protein>
<organism evidence="2 3">
    <name type="scientific">Carnegiea gigantea</name>
    <dbReference type="NCBI Taxonomy" id="171969"/>
    <lineage>
        <taxon>Eukaryota</taxon>
        <taxon>Viridiplantae</taxon>
        <taxon>Streptophyta</taxon>
        <taxon>Embryophyta</taxon>
        <taxon>Tracheophyta</taxon>
        <taxon>Spermatophyta</taxon>
        <taxon>Magnoliopsida</taxon>
        <taxon>eudicotyledons</taxon>
        <taxon>Gunneridae</taxon>
        <taxon>Pentapetalae</taxon>
        <taxon>Caryophyllales</taxon>
        <taxon>Cactineae</taxon>
        <taxon>Cactaceae</taxon>
        <taxon>Cactoideae</taxon>
        <taxon>Echinocereeae</taxon>
        <taxon>Carnegiea</taxon>
    </lineage>
</organism>
<accession>A0A9Q1K6H9</accession>
<dbReference type="EMBL" id="JAKOGI010000304">
    <property type="protein sequence ID" value="KAJ8437364.1"/>
    <property type="molecule type" value="Genomic_DNA"/>
</dbReference>
<dbReference type="PANTHER" id="PTHR33144">
    <property type="entry name" value="OS10G0409366 PROTEIN-RELATED"/>
    <property type="match status" value="1"/>
</dbReference>
<evidence type="ECO:0000256" key="1">
    <source>
        <dbReference type="SAM" id="MobiDB-lite"/>
    </source>
</evidence>
<keyword evidence="3" id="KW-1185">Reference proteome</keyword>
<name>A0A9Q1K6H9_9CARY</name>
<dbReference type="OrthoDB" id="1913335at2759"/>
<feature type="compositionally biased region" description="Polar residues" evidence="1">
    <location>
        <begin position="301"/>
        <end position="316"/>
    </location>
</feature>
<sequence length="325" mass="37505">MGVGRSWFRDEMGSFEERESEEEEVVKKHRGPTMLFDVHASKWEDRVAILFNEKNQPIRPTNDDSKYTVPPSAEKWVMQSIRDSWRVFKCRIKKDHYYKYDNDADRWKNRPSRVPEPHFKEISAKNFENHKQQENMHITGNKRIKELESSQESGLDNDSDIDPFDNIMGKKEHYGRLRLCGRGISSKDLNRNDKGSSPFTTPQLVDAIKSSLTVDMQNDLTAHKEKLKNEYNARQEIMEAEKEKLNQVLEVECAKVVDMQKELEAQKAKLDDVVPKALAQLQKLVPGITLQIMAQAFASSVDTTSDPLTQGPNQTGLDRPRLKTK</sequence>